<proteinExistence type="predicted"/>
<comment type="caution">
    <text evidence="2">The sequence shown here is derived from an EMBL/GenBank/DDBJ whole genome shotgun (WGS) entry which is preliminary data.</text>
</comment>
<dbReference type="AlphaFoldDB" id="A0A364P380"/>
<dbReference type="InterPro" id="IPR007345">
    <property type="entry name" value="Polysacch_pyruvyl_Trfase"/>
</dbReference>
<keyword evidence="3" id="KW-1185">Reference proteome</keyword>
<dbReference type="OrthoDB" id="1123495at2"/>
<reference evidence="2 3" key="1">
    <citation type="submission" date="2017-11" db="EMBL/GenBank/DDBJ databases">
        <title>Draft genome sequence of magnetotactic bacterium Magnetospirillum kuznetsovii LBB-42.</title>
        <authorList>
            <person name="Grouzdev D.S."/>
            <person name="Rysina M.S."/>
            <person name="Baslerov R.V."/>
            <person name="Koziaeva V."/>
        </authorList>
    </citation>
    <scope>NUCLEOTIDE SEQUENCE [LARGE SCALE GENOMIC DNA]</scope>
    <source>
        <strain evidence="2 3">LBB-42</strain>
    </source>
</reference>
<dbReference type="EMBL" id="PGTO01000001">
    <property type="protein sequence ID" value="RAU23565.1"/>
    <property type="molecule type" value="Genomic_DNA"/>
</dbReference>
<feature type="domain" description="Polysaccharide pyruvyl transferase" evidence="1">
    <location>
        <begin position="49"/>
        <end position="267"/>
    </location>
</feature>
<sequence>MKPVVLLNDTSANRHHGCHLVSRRIDQLARASGMEIVARCPVAQDWRSWPGVVAAMAGADMVIINGEGTIHGSKPHVLGLLQAAAHARGLGVPTVLINSIWQNNDSRFVEAARSLAAIWVRESASRDELAAAGLAATVVPDLTLSVEPPQKAARSGILFTDSNRDDVTAMLWRLAGASPDSSWLSFLTPPSGTGAGELAKWWIQTTLFRWLRPSRPGPRTTNYTGTSATADEALRRIAEAELLISGRFHAICFAILAGTPFLAIPSSSRKIEAMLNDAGLAHRLCPVTALERLDLAATAPFTATDHDSAQCFRDRARRDAQAMFAQIRAMCR</sequence>
<evidence type="ECO:0000313" key="2">
    <source>
        <dbReference type="EMBL" id="RAU23565.1"/>
    </source>
</evidence>
<gene>
    <name evidence="2" type="ORF">CU669_00205</name>
</gene>
<dbReference type="PANTHER" id="PTHR36836:SF1">
    <property type="entry name" value="COLANIC ACID BIOSYNTHESIS PROTEIN WCAK"/>
    <property type="match status" value="1"/>
</dbReference>
<organism evidence="2 3">
    <name type="scientific">Paramagnetospirillum kuznetsovii</name>
    <dbReference type="NCBI Taxonomy" id="2053833"/>
    <lineage>
        <taxon>Bacteria</taxon>
        <taxon>Pseudomonadati</taxon>
        <taxon>Pseudomonadota</taxon>
        <taxon>Alphaproteobacteria</taxon>
        <taxon>Rhodospirillales</taxon>
        <taxon>Magnetospirillaceae</taxon>
        <taxon>Paramagnetospirillum</taxon>
    </lineage>
</organism>
<dbReference type="Pfam" id="PF04230">
    <property type="entry name" value="PS_pyruv_trans"/>
    <property type="match status" value="1"/>
</dbReference>
<dbReference type="PANTHER" id="PTHR36836">
    <property type="entry name" value="COLANIC ACID BIOSYNTHESIS PROTEIN WCAK"/>
    <property type="match status" value="1"/>
</dbReference>
<evidence type="ECO:0000313" key="3">
    <source>
        <dbReference type="Proteomes" id="UP000251075"/>
    </source>
</evidence>
<name>A0A364P380_9PROT</name>
<evidence type="ECO:0000259" key="1">
    <source>
        <dbReference type="Pfam" id="PF04230"/>
    </source>
</evidence>
<accession>A0A364P380</accession>
<protein>
    <recommendedName>
        <fullName evidence="1">Polysaccharide pyruvyl transferase domain-containing protein</fullName>
    </recommendedName>
</protein>
<dbReference type="Proteomes" id="UP000251075">
    <property type="component" value="Unassembled WGS sequence"/>
</dbReference>
<dbReference type="RefSeq" id="WP_112141796.1">
    <property type="nucleotide sequence ID" value="NZ_PGTO01000001.1"/>
</dbReference>